<sequence>STGHSFIFHFLFFEPNQCLALTALCFSEDAYKTQVRIDDEPAYLDILDTAGQAEFTAMRDQYMRGGEDFIISSEFKELIYRVRHTYDIPLVLVGNKIDLEEFRQVSTEEGMSLAREYSCSFFETSAALRFYIDDVFHGLVREIRRKESSLPMVEKKMKRKDSLWRKLKGSLKKKKESTT</sequence>
<dbReference type="Ensembl" id="ENSFTIT00000002724.1">
    <property type="protein sequence ID" value="ENSFTIP00000002601.1"/>
    <property type="gene ID" value="ENSFTIG00000001807.1"/>
</dbReference>
<dbReference type="PRINTS" id="PR00449">
    <property type="entry name" value="RASTRNSFRMNG"/>
</dbReference>
<evidence type="ECO:0000256" key="3">
    <source>
        <dbReference type="SAM" id="SignalP"/>
    </source>
</evidence>
<dbReference type="InterPro" id="IPR001806">
    <property type="entry name" value="Small_GTPase"/>
</dbReference>
<dbReference type="GO" id="GO:0003924">
    <property type="term" value="F:GTPase activity"/>
    <property type="evidence" value="ECO:0007669"/>
    <property type="project" value="InterPro"/>
</dbReference>
<dbReference type="Pfam" id="PF00071">
    <property type="entry name" value="Ras"/>
    <property type="match status" value="1"/>
</dbReference>
<dbReference type="NCBIfam" id="TIGR00231">
    <property type="entry name" value="small_GTP"/>
    <property type="match status" value="1"/>
</dbReference>
<dbReference type="Proteomes" id="UP000694562">
    <property type="component" value="Unplaced"/>
</dbReference>
<accession>A0A8C4TRP8</accession>
<evidence type="ECO:0000313" key="4">
    <source>
        <dbReference type="Ensembl" id="ENSFTIP00000002601.1"/>
    </source>
</evidence>
<dbReference type="GO" id="GO:0016020">
    <property type="term" value="C:membrane"/>
    <property type="evidence" value="ECO:0007669"/>
    <property type="project" value="InterPro"/>
</dbReference>
<keyword evidence="5" id="KW-1185">Reference proteome</keyword>
<feature type="signal peptide" evidence="3">
    <location>
        <begin position="1"/>
        <end position="20"/>
    </location>
</feature>
<reference evidence="4" key="2">
    <citation type="submission" date="2025-09" db="UniProtKB">
        <authorList>
            <consortium name="Ensembl"/>
        </authorList>
    </citation>
    <scope>IDENTIFICATION</scope>
</reference>
<dbReference type="InterPro" id="IPR005225">
    <property type="entry name" value="Small_GTP-bd"/>
</dbReference>
<reference evidence="4" key="1">
    <citation type="submission" date="2025-08" db="UniProtKB">
        <authorList>
            <consortium name="Ensembl"/>
        </authorList>
    </citation>
    <scope>IDENTIFICATION</scope>
</reference>
<dbReference type="GO" id="GO:0005525">
    <property type="term" value="F:GTP binding"/>
    <property type="evidence" value="ECO:0007669"/>
    <property type="project" value="UniProtKB-KW"/>
</dbReference>
<dbReference type="Gene3D" id="3.40.50.300">
    <property type="entry name" value="P-loop containing nucleotide triphosphate hydrolases"/>
    <property type="match status" value="1"/>
</dbReference>
<dbReference type="PANTHER" id="PTHR24070">
    <property type="entry name" value="RAS, DI-RAS, AND RHEB FAMILY MEMBERS OF SMALL GTPASE SUPERFAMILY"/>
    <property type="match status" value="1"/>
</dbReference>
<dbReference type="SMART" id="SM00174">
    <property type="entry name" value="RHO"/>
    <property type="match status" value="1"/>
</dbReference>
<dbReference type="InterPro" id="IPR020849">
    <property type="entry name" value="Small_GTPase_Ras-type"/>
</dbReference>
<keyword evidence="3" id="KW-0732">Signal</keyword>
<keyword evidence="2" id="KW-0342">GTP-binding</keyword>
<dbReference type="SMART" id="SM00175">
    <property type="entry name" value="RAB"/>
    <property type="match status" value="1"/>
</dbReference>
<dbReference type="GO" id="GO:0007165">
    <property type="term" value="P:signal transduction"/>
    <property type="evidence" value="ECO:0007669"/>
    <property type="project" value="InterPro"/>
</dbReference>
<evidence type="ECO:0000256" key="2">
    <source>
        <dbReference type="ARBA" id="ARBA00023134"/>
    </source>
</evidence>
<evidence type="ECO:0000256" key="1">
    <source>
        <dbReference type="ARBA" id="ARBA00022741"/>
    </source>
</evidence>
<name>A0A8C4TRP8_FALTI</name>
<dbReference type="SUPFAM" id="SSF52540">
    <property type="entry name" value="P-loop containing nucleoside triphosphate hydrolases"/>
    <property type="match status" value="1"/>
</dbReference>
<protein>
    <submittedName>
        <fullName evidence="4">Ras like without CAAX 2</fullName>
    </submittedName>
</protein>
<dbReference type="InterPro" id="IPR027417">
    <property type="entry name" value="P-loop_NTPase"/>
</dbReference>
<dbReference type="SMART" id="SM00173">
    <property type="entry name" value="RAS"/>
    <property type="match status" value="1"/>
</dbReference>
<keyword evidence="1" id="KW-0547">Nucleotide-binding</keyword>
<dbReference type="AlphaFoldDB" id="A0A8C4TRP8"/>
<organism evidence="4 5">
    <name type="scientific">Falco tinnunculus</name>
    <name type="common">Common kestrel</name>
    <dbReference type="NCBI Taxonomy" id="100819"/>
    <lineage>
        <taxon>Eukaryota</taxon>
        <taxon>Metazoa</taxon>
        <taxon>Chordata</taxon>
        <taxon>Craniata</taxon>
        <taxon>Vertebrata</taxon>
        <taxon>Euteleostomi</taxon>
        <taxon>Archelosauria</taxon>
        <taxon>Archosauria</taxon>
        <taxon>Dinosauria</taxon>
        <taxon>Saurischia</taxon>
        <taxon>Theropoda</taxon>
        <taxon>Coelurosauria</taxon>
        <taxon>Aves</taxon>
        <taxon>Neognathae</taxon>
        <taxon>Neoaves</taxon>
        <taxon>Telluraves</taxon>
        <taxon>Australaves</taxon>
        <taxon>Falconiformes</taxon>
        <taxon>Falconidae</taxon>
        <taxon>Falco</taxon>
    </lineage>
</organism>
<evidence type="ECO:0000313" key="5">
    <source>
        <dbReference type="Proteomes" id="UP000694562"/>
    </source>
</evidence>
<dbReference type="PROSITE" id="PS51419">
    <property type="entry name" value="RAB"/>
    <property type="match status" value="1"/>
</dbReference>
<proteinExistence type="predicted"/>
<dbReference type="PROSITE" id="PS51421">
    <property type="entry name" value="RAS"/>
    <property type="match status" value="1"/>
</dbReference>
<feature type="chain" id="PRO_5034026950" evidence="3">
    <location>
        <begin position="21"/>
        <end position="179"/>
    </location>
</feature>